<dbReference type="Gene3D" id="2.60.40.10">
    <property type="entry name" value="Immunoglobulins"/>
    <property type="match status" value="2"/>
</dbReference>
<evidence type="ECO:0000256" key="2">
    <source>
        <dbReference type="SAM" id="SignalP"/>
    </source>
</evidence>
<comment type="caution">
    <text evidence="5">The sequence shown here is derived from an EMBL/GenBank/DDBJ whole genome shotgun (WGS) entry which is preliminary data.</text>
</comment>
<accession>A0A0P7ZIQ9</accession>
<dbReference type="InterPro" id="IPR024079">
    <property type="entry name" value="MetalloPept_cat_dom_sf"/>
</dbReference>
<dbReference type="InterPro" id="IPR013783">
    <property type="entry name" value="Ig-like_fold"/>
</dbReference>
<dbReference type="CDD" id="cd00063">
    <property type="entry name" value="FN3"/>
    <property type="match status" value="2"/>
</dbReference>
<dbReference type="GO" id="GO:0006508">
    <property type="term" value="P:proteolysis"/>
    <property type="evidence" value="ECO:0007669"/>
    <property type="project" value="InterPro"/>
</dbReference>
<dbReference type="Proteomes" id="UP000050416">
    <property type="component" value="Unassembled WGS sequence"/>
</dbReference>
<feature type="domain" description="Peptidase M12B" evidence="3">
    <location>
        <begin position="163"/>
        <end position="346"/>
    </location>
</feature>
<feature type="region of interest" description="Disordered" evidence="1">
    <location>
        <begin position="670"/>
        <end position="706"/>
    </location>
</feature>
<evidence type="ECO:0000256" key="1">
    <source>
        <dbReference type="SAM" id="MobiDB-lite"/>
    </source>
</evidence>
<dbReference type="PANTHER" id="PTHR11905:SF159">
    <property type="entry name" value="ADAM METALLOPROTEASE"/>
    <property type="match status" value="1"/>
</dbReference>
<dbReference type="GO" id="GO:0004222">
    <property type="term" value="F:metalloendopeptidase activity"/>
    <property type="evidence" value="ECO:0007669"/>
    <property type="project" value="InterPro"/>
</dbReference>
<evidence type="ECO:0000313" key="5">
    <source>
        <dbReference type="EMBL" id="KPQ29246.1"/>
    </source>
</evidence>
<dbReference type="PROSITE" id="PS50215">
    <property type="entry name" value="ADAM_MEPRO"/>
    <property type="match status" value="1"/>
</dbReference>
<reference evidence="5 6" key="1">
    <citation type="submission" date="2015-09" db="EMBL/GenBank/DDBJ databases">
        <title>Identification and resolution of microdiversity through metagenomic sequencing of parallel consortia.</title>
        <authorList>
            <person name="Nelson W.C."/>
            <person name="Romine M.F."/>
            <person name="Lindemann S.R."/>
        </authorList>
    </citation>
    <scope>NUCLEOTIDE SEQUENCE [LARGE SCALE GENOMIC DNA]</scope>
    <source>
        <strain evidence="5">HL-55</strain>
    </source>
</reference>
<dbReference type="InterPro" id="IPR001590">
    <property type="entry name" value="Peptidase_M12B"/>
</dbReference>
<dbReference type="Pfam" id="PF13688">
    <property type="entry name" value="Reprolysin_5"/>
    <property type="match status" value="1"/>
</dbReference>
<protein>
    <submittedName>
        <fullName evidence="5">Metallo-peptidase family M12</fullName>
    </submittedName>
</protein>
<feature type="domain" description="Fibronectin type-III" evidence="4">
    <location>
        <begin position="580"/>
        <end position="681"/>
    </location>
</feature>
<sequence>MRNSCRFLVIVATWLWALSAPLHADTIDSLSLWVDGTSYQVNLTGNDRLASALGPHQALLEGRHFQGQVAEDPESWVRVSRMSGKWEGLAYLFGRVHVIGGDNSGNEVAPMSFSFQNPPRCGLDHAHSEAELSPDAMMSPMMAQAVSASYDSLCEDRVAGACLLLELEVAFDLQFQQKFPDDFQDRAVSILNMVEGFYFEQFGIGFDTLSLTFLKSDVFTTSTSANELLGDVRAKVLAGSLPFQENRRALFHLISGRDFDGSTAGLAYVGSLCNTSGYGTGVTNAFSSNVLTAVVVAHELGHNFGSGHDVDDNSCPSGFVMSPWANPDATRFSSCSETSFIETINSRFGLEQCFNFPADASLRALASNPSEVPYADSFQATYEVGYQKASETANWLDITGRISGAQSRLDLVTVDGVPCDIDGDRYHCGDVLPGNGGQQLTVQGYSGTSSEVVITQEVILVSLNGEVKDIVPENNRIESRYAVTPRAIAAPTNLRIATLDQGFALEWATSASAGADYRVERRGPSDSGFANVSGRLASGSTSYQDLAMVDAGEYQYRIVALQDGLRSVPSNTVTASWVEPPVAPTNLEISESDVDVVLAWQRQPGPQTDYGIERRRIDDTIHLWKVLASLAATEAMFLDTTAVAGMVYQYRVVAINAERTDTSALVQISLSDSGGTETGEPGADEPLVGRMPPESGDSSGSSGGSGGGSAGVSWLLLMLTAGLLKWIGRRRSA</sequence>
<dbReference type="AlphaFoldDB" id="A0A0P7ZIQ9"/>
<dbReference type="PROSITE" id="PS50853">
    <property type="entry name" value="FN3"/>
    <property type="match status" value="1"/>
</dbReference>
<feature type="chain" id="PRO_5006147209" evidence="2">
    <location>
        <begin position="25"/>
        <end position="733"/>
    </location>
</feature>
<dbReference type="EMBL" id="LJZQ01000007">
    <property type="protein sequence ID" value="KPQ29246.1"/>
    <property type="molecule type" value="Genomic_DNA"/>
</dbReference>
<dbReference type="STRING" id="1305731.GCA_000934705_00056"/>
<evidence type="ECO:0000259" key="3">
    <source>
        <dbReference type="PROSITE" id="PS50215"/>
    </source>
</evidence>
<dbReference type="Gene3D" id="3.40.390.10">
    <property type="entry name" value="Collagenase (Catalytic Domain)"/>
    <property type="match status" value="1"/>
</dbReference>
<dbReference type="SUPFAM" id="SSF55486">
    <property type="entry name" value="Metalloproteases ('zincins'), catalytic domain"/>
    <property type="match status" value="1"/>
</dbReference>
<evidence type="ECO:0000313" key="6">
    <source>
        <dbReference type="Proteomes" id="UP000050416"/>
    </source>
</evidence>
<dbReference type="SUPFAM" id="SSF49265">
    <property type="entry name" value="Fibronectin type III"/>
    <property type="match status" value="1"/>
</dbReference>
<evidence type="ECO:0000259" key="4">
    <source>
        <dbReference type="PROSITE" id="PS50853"/>
    </source>
</evidence>
<gene>
    <name evidence="5" type="ORF">HLUCCX14_06905</name>
</gene>
<keyword evidence="2" id="KW-0732">Signal</keyword>
<feature type="signal peptide" evidence="2">
    <location>
        <begin position="1"/>
        <end position="24"/>
    </location>
</feature>
<organism evidence="5 6">
    <name type="scientific">Marinobacter excellens HL-55</name>
    <dbReference type="NCBI Taxonomy" id="1305731"/>
    <lineage>
        <taxon>Bacteria</taxon>
        <taxon>Pseudomonadati</taxon>
        <taxon>Pseudomonadota</taxon>
        <taxon>Gammaproteobacteria</taxon>
        <taxon>Pseudomonadales</taxon>
        <taxon>Marinobacteraceae</taxon>
        <taxon>Marinobacter</taxon>
    </lineage>
</organism>
<name>A0A0P7ZIQ9_9GAMM</name>
<dbReference type="InterPro" id="IPR036116">
    <property type="entry name" value="FN3_sf"/>
</dbReference>
<dbReference type="PATRIC" id="fig|1305731.5.peg.3381"/>
<dbReference type="PANTHER" id="PTHR11905">
    <property type="entry name" value="ADAM A DISINTEGRIN AND METALLOPROTEASE DOMAIN"/>
    <property type="match status" value="1"/>
</dbReference>
<proteinExistence type="predicted"/>
<dbReference type="InterPro" id="IPR003961">
    <property type="entry name" value="FN3_dom"/>
</dbReference>